<dbReference type="Pfam" id="PF03936">
    <property type="entry name" value="Terpene_synth_C"/>
    <property type="match status" value="1"/>
</dbReference>
<dbReference type="EMBL" id="ASHM01023042">
    <property type="protein sequence ID" value="PNX71228.1"/>
    <property type="molecule type" value="Genomic_DNA"/>
</dbReference>
<gene>
    <name evidence="5" type="ORF">L195_g027101</name>
</gene>
<keyword evidence="2" id="KW-0479">Metal-binding</keyword>
<dbReference type="Proteomes" id="UP000236291">
    <property type="component" value="Unassembled WGS sequence"/>
</dbReference>
<dbReference type="GO" id="GO:0016114">
    <property type="term" value="P:terpenoid biosynthetic process"/>
    <property type="evidence" value="ECO:0007669"/>
    <property type="project" value="InterPro"/>
</dbReference>
<protein>
    <submittedName>
        <fullName evidence="5">Sesquiterpene synthase</fullName>
    </submittedName>
</protein>
<evidence type="ECO:0000313" key="5">
    <source>
        <dbReference type="EMBL" id="PNX71228.1"/>
    </source>
</evidence>
<feature type="non-terminal residue" evidence="5">
    <location>
        <position position="1"/>
    </location>
</feature>
<name>A0A2K3KY68_TRIPR</name>
<evidence type="ECO:0000256" key="1">
    <source>
        <dbReference type="ARBA" id="ARBA00001946"/>
    </source>
</evidence>
<proteinExistence type="predicted"/>
<dbReference type="PANTHER" id="PTHR31225:SF221">
    <property type="entry name" value="(-)-GERMACRENE D SYNTHASE"/>
    <property type="match status" value="1"/>
</dbReference>
<dbReference type="GO" id="GO:0010333">
    <property type="term" value="F:terpene synthase activity"/>
    <property type="evidence" value="ECO:0007669"/>
    <property type="project" value="InterPro"/>
</dbReference>
<dbReference type="Gene3D" id="1.10.600.10">
    <property type="entry name" value="Farnesyl Diphosphate Synthase"/>
    <property type="match status" value="1"/>
</dbReference>
<dbReference type="AlphaFoldDB" id="A0A2K3KY68"/>
<dbReference type="GO" id="GO:0000287">
    <property type="term" value="F:magnesium ion binding"/>
    <property type="evidence" value="ECO:0007669"/>
    <property type="project" value="InterPro"/>
</dbReference>
<evidence type="ECO:0000256" key="2">
    <source>
        <dbReference type="ARBA" id="ARBA00022723"/>
    </source>
</evidence>
<comment type="caution">
    <text evidence="5">The sequence shown here is derived from an EMBL/GenBank/DDBJ whole genome shotgun (WGS) entry which is preliminary data.</text>
</comment>
<reference evidence="5 6" key="2">
    <citation type="journal article" date="2017" name="Front. Plant Sci.">
        <title>Gene Classification and Mining of Molecular Markers Useful in Red Clover (Trifolium pratense) Breeding.</title>
        <authorList>
            <person name="Istvanek J."/>
            <person name="Dluhosova J."/>
            <person name="Dluhos P."/>
            <person name="Patkova L."/>
            <person name="Nedelnik J."/>
            <person name="Repkova J."/>
        </authorList>
    </citation>
    <scope>NUCLEOTIDE SEQUENCE [LARGE SCALE GENOMIC DNA]</scope>
    <source>
        <strain evidence="6">cv. Tatra</strain>
        <tissue evidence="5">Young leaves</tissue>
    </source>
</reference>
<evidence type="ECO:0000259" key="4">
    <source>
        <dbReference type="Pfam" id="PF03936"/>
    </source>
</evidence>
<reference evidence="5 6" key="1">
    <citation type="journal article" date="2014" name="Am. J. Bot.">
        <title>Genome assembly and annotation for red clover (Trifolium pratense; Fabaceae).</title>
        <authorList>
            <person name="Istvanek J."/>
            <person name="Jaros M."/>
            <person name="Krenek A."/>
            <person name="Repkova J."/>
        </authorList>
    </citation>
    <scope>NUCLEOTIDE SEQUENCE [LARGE SCALE GENOMIC DNA]</scope>
    <source>
        <strain evidence="6">cv. Tatra</strain>
        <tissue evidence="5">Young leaves</tissue>
    </source>
</reference>
<dbReference type="InterPro" id="IPR005630">
    <property type="entry name" value="Terpene_synthase_metal-bd"/>
</dbReference>
<comment type="cofactor">
    <cofactor evidence="1">
        <name>Mg(2+)</name>
        <dbReference type="ChEBI" id="CHEBI:18420"/>
    </cofactor>
</comment>
<dbReference type="InterPro" id="IPR050148">
    <property type="entry name" value="Terpene_synthase-like"/>
</dbReference>
<organism evidence="5 6">
    <name type="scientific">Trifolium pratense</name>
    <name type="common">Red clover</name>
    <dbReference type="NCBI Taxonomy" id="57577"/>
    <lineage>
        <taxon>Eukaryota</taxon>
        <taxon>Viridiplantae</taxon>
        <taxon>Streptophyta</taxon>
        <taxon>Embryophyta</taxon>
        <taxon>Tracheophyta</taxon>
        <taxon>Spermatophyta</taxon>
        <taxon>Magnoliopsida</taxon>
        <taxon>eudicotyledons</taxon>
        <taxon>Gunneridae</taxon>
        <taxon>Pentapetalae</taxon>
        <taxon>rosids</taxon>
        <taxon>fabids</taxon>
        <taxon>Fabales</taxon>
        <taxon>Fabaceae</taxon>
        <taxon>Papilionoideae</taxon>
        <taxon>50 kb inversion clade</taxon>
        <taxon>NPAAA clade</taxon>
        <taxon>Hologalegina</taxon>
        <taxon>IRL clade</taxon>
        <taxon>Trifolieae</taxon>
        <taxon>Trifolium</taxon>
    </lineage>
</organism>
<dbReference type="InterPro" id="IPR008949">
    <property type="entry name" value="Isoprenoid_synthase_dom_sf"/>
</dbReference>
<keyword evidence="3" id="KW-0456">Lyase</keyword>
<evidence type="ECO:0000313" key="6">
    <source>
        <dbReference type="Proteomes" id="UP000236291"/>
    </source>
</evidence>
<evidence type="ECO:0000256" key="3">
    <source>
        <dbReference type="ARBA" id="ARBA00023239"/>
    </source>
</evidence>
<sequence>DNLPDYMKFLYKLIFDLYEEVKHEMRKEGREYAPNYYAKEFIKYVQAYMTEARWLNNNYKPTLEEYIRVSAESSGYAIVTTTCYIGMGDIATEDVFKWVSSEPKAINAAIVICRLMDDLVSNEKYNISREATIQEGRKRIADAWKDLNEECLRPTQVPIPILTIILNLSRFMDVVYKDKDNFTHPEGEMKTFIKALLVDPVPL</sequence>
<dbReference type="PANTHER" id="PTHR31225">
    <property type="entry name" value="OS04G0344100 PROTEIN-RELATED"/>
    <property type="match status" value="1"/>
</dbReference>
<dbReference type="STRING" id="57577.A0A2K3KY68"/>
<dbReference type="SUPFAM" id="SSF48576">
    <property type="entry name" value="Terpenoid synthases"/>
    <property type="match status" value="1"/>
</dbReference>
<accession>A0A2K3KY68</accession>
<feature type="domain" description="Terpene synthase metal-binding" evidence="4">
    <location>
        <begin position="1"/>
        <end position="124"/>
    </location>
</feature>